<name>A0A0E3JZR1_CLOSL</name>
<organism evidence="1 2">
    <name type="scientific">Clostridium scatologenes</name>
    <dbReference type="NCBI Taxonomy" id="1548"/>
    <lineage>
        <taxon>Bacteria</taxon>
        <taxon>Bacillati</taxon>
        <taxon>Bacillota</taxon>
        <taxon>Clostridia</taxon>
        <taxon>Eubacteriales</taxon>
        <taxon>Clostridiaceae</taxon>
        <taxon>Clostridium</taxon>
    </lineage>
</organism>
<proteinExistence type="predicted"/>
<keyword evidence="2" id="KW-1185">Reference proteome</keyword>
<accession>A0A0E3JZR1</accession>
<evidence type="ECO:0000313" key="1">
    <source>
        <dbReference type="EMBL" id="AKA68564.1"/>
    </source>
</evidence>
<protein>
    <recommendedName>
        <fullName evidence="3">Phage protein</fullName>
    </recommendedName>
</protein>
<dbReference type="AlphaFoldDB" id="A0A0E3JZR1"/>
<gene>
    <name evidence="1" type="ORF">CSCA_1439</name>
</gene>
<sequence length="120" mass="13277">MNLGRRIVYDSITGGIVLDTGEETNATERPVWNGITYIDIPFGQDSDKYSRVVKYHVDINTKKVVFDQLGPVIVTDDAKFNALFKSVLAFNTQINNNNKLATLTEEIVNALKTVIIGSGN</sequence>
<dbReference type="Proteomes" id="UP000033115">
    <property type="component" value="Chromosome"/>
</dbReference>
<dbReference type="HOGENOM" id="CLU_2045639_0_0_9"/>
<dbReference type="KEGG" id="csq:CSCA_1439"/>
<reference evidence="1 2" key="1">
    <citation type="journal article" date="2015" name="J. Biotechnol.">
        <title>Complete genome sequence of a malodorant-producing acetogen, Clostridium scatologenes ATCC 25775(T).</title>
        <authorList>
            <person name="Zhu Z."/>
            <person name="Guo T."/>
            <person name="Zheng H."/>
            <person name="Song T."/>
            <person name="Ouyang P."/>
            <person name="Xie J."/>
        </authorList>
    </citation>
    <scope>NUCLEOTIDE SEQUENCE [LARGE SCALE GENOMIC DNA]</scope>
    <source>
        <strain evidence="1 2">ATCC 25775</strain>
    </source>
</reference>
<dbReference type="EMBL" id="CP009933">
    <property type="protein sequence ID" value="AKA68564.1"/>
    <property type="molecule type" value="Genomic_DNA"/>
</dbReference>
<evidence type="ECO:0000313" key="2">
    <source>
        <dbReference type="Proteomes" id="UP000033115"/>
    </source>
</evidence>
<dbReference type="RefSeq" id="WP_029159990.1">
    <property type="nucleotide sequence ID" value="NZ_CP009933.1"/>
</dbReference>
<evidence type="ECO:0008006" key="3">
    <source>
        <dbReference type="Google" id="ProtNLM"/>
    </source>
</evidence>
<dbReference type="STRING" id="1548.CSCA_1439"/>